<evidence type="ECO:0000256" key="1">
    <source>
        <dbReference type="SAM" id="MobiDB-lite"/>
    </source>
</evidence>
<feature type="region of interest" description="Disordered" evidence="1">
    <location>
        <begin position="1"/>
        <end position="20"/>
    </location>
</feature>
<dbReference type="AlphaFoldDB" id="A0A1B6DFN6"/>
<feature type="compositionally biased region" description="Basic and acidic residues" evidence="1">
    <location>
        <begin position="1"/>
        <end position="10"/>
    </location>
</feature>
<organism evidence="2">
    <name type="scientific">Clastoptera arizonana</name>
    <name type="common">Arizona spittle bug</name>
    <dbReference type="NCBI Taxonomy" id="38151"/>
    <lineage>
        <taxon>Eukaryota</taxon>
        <taxon>Metazoa</taxon>
        <taxon>Ecdysozoa</taxon>
        <taxon>Arthropoda</taxon>
        <taxon>Hexapoda</taxon>
        <taxon>Insecta</taxon>
        <taxon>Pterygota</taxon>
        <taxon>Neoptera</taxon>
        <taxon>Paraneoptera</taxon>
        <taxon>Hemiptera</taxon>
        <taxon>Auchenorrhyncha</taxon>
        <taxon>Cercopoidea</taxon>
        <taxon>Clastopteridae</taxon>
        <taxon>Clastoptera</taxon>
    </lineage>
</organism>
<proteinExistence type="predicted"/>
<gene>
    <name evidence="2" type="ORF">g.1724</name>
</gene>
<dbReference type="EMBL" id="GEDC01012866">
    <property type="protein sequence ID" value="JAS24432.1"/>
    <property type="molecule type" value="Transcribed_RNA"/>
</dbReference>
<evidence type="ECO:0000313" key="2">
    <source>
        <dbReference type="EMBL" id="JAS24432.1"/>
    </source>
</evidence>
<accession>A0A1B6DFN6</accession>
<reference evidence="2" key="1">
    <citation type="submission" date="2015-12" db="EMBL/GenBank/DDBJ databases">
        <title>De novo transcriptome assembly of four potential Pierce s Disease insect vectors from Arizona vineyards.</title>
        <authorList>
            <person name="Tassone E.E."/>
        </authorList>
    </citation>
    <scope>NUCLEOTIDE SEQUENCE</scope>
</reference>
<protein>
    <submittedName>
        <fullName evidence="2">Uncharacterized protein</fullName>
    </submittedName>
</protein>
<name>A0A1B6DFN6_9HEMI</name>
<feature type="non-terminal residue" evidence="2">
    <location>
        <position position="1"/>
    </location>
</feature>
<sequence length="164" mass="18557">CPLQGDDKSSKPRAAASTVHHEEDLLDDTNSLKLDTELHVKDERELLDTIVKYILAMIKKSMPIICKGTTIFIQKHIVVNLVASVVRSYKRKNDGSFALTIAVRISEDEYEFGSIRFGNPGAEEQIRAVFYETPTGFSWCFLPCCCKKRDTNTINLNSSEWNLI</sequence>